<keyword evidence="5" id="KW-1185">Reference proteome</keyword>
<feature type="compositionally biased region" description="Low complexity" evidence="1">
    <location>
        <begin position="158"/>
        <end position="167"/>
    </location>
</feature>
<sequence>MENPAEEIRHVIRALTQGTPEEQHDAIYRYYAPGATLEHPFCRVPSFTDLKVPGVGHFDSRALITATYRWYKILSPRINLKIESCVLDEQTNTIYLRIFQVFSIWFIPLHRAPVRLVTVLHLTPTIPSDAGSPPPPYDAAREKLHAVQEGAEPSYAAVASGGASSEQAEQHHQEQEDEARRRATRYLIRKQEDLYQVNEFLKFVSLRPGAAVAALLQLYSTLLCLVGAIVLGPLMKAIWPARAARSGKLRQH</sequence>
<evidence type="ECO:0000259" key="3">
    <source>
        <dbReference type="Pfam" id="PF24840"/>
    </source>
</evidence>
<accession>A0AAN6T3N2</accession>
<dbReference type="PANTHER" id="PTHR35393:SF1">
    <property type="entry name" value="SNOAL-LIKE DOMAIN-CONTAINING PROTEIN"/>
    <property type="match status" value="1"/>
</dbReference>
<evidence type="ECO:0000313" key="4">
    <source>
        <dbReference type="EMBL" id="KAK4103618.1"/>
    </source>
</evidence>
<proteinExistence type="predicted"/>
<keyword evidence="2" id="KW-0812">Transmembrane</keyword>
<feature type="domain" description="SigF-like NTF2-like" evidence="3">
    <location>
        <begin position="1"/>
        <end position="123"/>
    </location>
</feature>
<dbReference type="Proteomes" id="UP001305647">
    <property type="component" value="Unassembled WGS sequence"/>
</dbReference>
<comment type="caution">
    <text evidence="4">The sequence shown here is derived from an EMBL/GenBank/DDBJ whole genome shotgun (WGS) entry which is preliminary data.</text>
</comment>
<evidence type="ECO:0000256" key="2">
    <source>
        <dbReference type="SAM" id="Phobius"/>
    </source>
</evidence>
<organism evidence="4 5">
    <name type="scientific">Parathielavia hyrcaniae</name>
    <dbReference type="NCBI Taxonomy" id="113614"/>
    <lineage>
        <taxon>Eukaryota</taxon>
        <taxon>Fungi</taxon>
        <taxon>Dikarya</taxon>
        <taxon>Ascomycota</taxon>
        <taxon>Pezizomycotina</taxon>
        <taxon>Sordariomycetes</taxon>
        <taxon>Sordariomycetidae</taxon>
        <taxon>Sordariales</taxon>
        <taxon>Chaetomiaceae</taxon>
        <taxon>Parathielavia</taxon>
    </lineage>
</organism>
<dbReference type="Pfam" id="PF24840">
    <property type="entry name" value="NTF2_SigF"/>
    <property type="match status" value="1"/>
</dbReference>
<evidence type="ECO:0000256" key="1">
    <source>
        <dbReference type="SAM" id="MobiDB-lite"/>
    </source>
</evidence>
<evidence type="ECO:0000313" key="5">
    <source>
        <dbReference type="Proteomes" id="UP001305647"/>
    </source>
</evidence>
<dbReference type="PANTHER" id="PTHR35393">
    <property type="entry name" value="CHROMOSOME 1, WHOLE GENOME SHOTGUN SEQUENCE"/>
    <property type="match status" value="1"/>
</dbReference>
<feature type="compositionally biased region" description="Basic and acidic residues" evidence="1">
    <location>
        <begin position="168"/>
        <end position="180"/>
    </location>
</feature>
<feature type="region of interest" description="Disordered" evidence="1">
    <location>
        <begin position="158"/>
        <end position="180"/>
    </location>
</feature>
<dbReference type="InterPro" id="IPR057514">
    <property type="entry name" value="NTF2_SigF"/>
</dbReference>
<keyword evidence="2" id="KW-0472">Membrane</keyword>
<keyword evidence="2" id="KW-1133">Transmembrane helix</keyword>
<dbReference type="EMBL" id="MU863628">
    <property type="protein sequence ID" value="KAK4103618.1"/>
    <property type="molecule type" value="Genomic_DNA"/>
</dbReference>
<dbReference type="AlphaFoldDB" id="A0AAN6T3N2"/>
<feature type="transmembrane region" description="Helical" evidence="2">
    <location>
        <begin position="210"/>
        <end position="235"/>
    </location>
</feature>
<gene>
    <name evidence="4" type="ORF">N658DRAFT_514439</name>
</gene>
<reference evidence="4" key="1">
    <citation type="journal article" date="2023" name="Mol. Phylogenet. Evol.">
        <title>Genome-scale phylogeny and comparative genomics of the fungal order Sordariales.</title>
        <authorList>
            <person name="Hensen N."/>
            <person name="Bonometti L."/>
            <person name="Westerberg I."/>
            <person name="Brannstrom I.O."/>
            <person name="Guillou S."/>
            <person name="Cros-Aarteil S."/>
            <person name="Calhoun S."/>
            <person name="Haridas S."/>
            <person name="Kuo A."/>
            <person name="Mondo S."/>
            <person name="Pangilinan J."/>
            <person name="Riley R."/>
            <person name="LaButti K."/>
            <person name="Andreopoulos B."/>
            <person name="Lipzen A."/>
            <person name="Chen C."/>
            <person name="Yan M."/>
            <person name="Daum C."/>
            <person name="Ng V."/>
            <person name="Clum A."/>
            <person name="Steindorff A."/>
            <person name="Ohm R.A."/>
            <person name="Martin F."/>
            <person name="Silar P."/>
            <person name="Natvig D.O."/>
            <person name="Lalanne C."/>
            <person name="Gautier V."/>
            <person name="Ament-Velasquez S.L."/>
            <person name="Kruys A."/>
            <person name="Hutchinson M.I."/>
            <person name="Powell A.J."/>
            <person name="Barry K."/>
            <person name="Miller A.N."/>
            <person name="Grigoriev I.V."/>
            <person name="Debuchy R."/>
            <person name="Gladieux P."/>
            <person name="Hiltunen Thoren M."/>
            <person name="Johannesson H."/>
        </authorList>
    </citation>
    <scope>NUCLEOTIDE SEQUENCE</scope>
    <source>
        <strain evidence="4">CBS 757.83</strain>
    </source>
</reference>
<reference evidence="4" key="2">
    <citation type="submission" date="2023-05" db="EMBL/GenBank/DDBJ databases">
        <authorList>
            <consortium name="Lawrence Berkeley National Laboratory"/>
            <person name="Steindorff A."/>
            <person name="Hensen N."/>
            <person name="Bonometti L."/>
            <person name="Westerberg I."/>
            <person name="Brannstrom I.O."/>
            <person name="Guillou S."/>
            <person name="Cros-Aarteil S."/>
            <person name="Calhoun S."/>
            <person name="Haridas S."/>
            <person name="Kuo A."/>
            <person name="Mondo S."/>
            <person name="Pangilinan J."/>
            <person name="Riley R."/>
            <person name="Labutti K."/>
            <person name="Andreopoulos B."/>
            <person name="Lipzen A."/>
            <person name="Chen C."/>
            <person name="Yanf M."/>
            <person name="Daum C."/>
            <person name="Ng V."/>
            <person name="Clum A."/>
            <person name="Ohm R."/>
            <person name="Martin F."/>
            <person name="Silar P."/>
            <person name="Natvig D."/>
            <person name="Lalanne C."/>
            <person name="Gautier V."/>
            <person name="Ament-Velasquez S.L."/>
            <person name="Kruys A."/>
            <person name="Hutchinson M.I."/>
            <person name="Powell A.J."/>
            <person name="Barry K."/>
            <person name="Miller A.N."/>
            <person name="Grigoriev I.V."/>
            <person name="Debuchy R."/>
            <person name="Gladieux P."/>
            <person name="Thoren M.H."/>
            <person name="Johannesson H."/>
        </authorList>
    </citation>
    <scope>NUCLEOTIDE SEQUENCE</scope>
    <source>
        <strain evidence="4">CBS 757.83</strain>
    </source>
</reference>
<protein>
    <recommendedName>
        <fullName evidence="3">SigF-like NTF2-like domain-containing protein</fullName>
    </recommendedName>
</protein>
<name>A0AAN6T3N2_9PEZI</name>